<dbReference type="PANTHER" id="PTHR43547">
    <property type="entry name" value="TWO-COMPONENT HISTIDINE KINASE"/>
    <property type="match status" value="1"/>
</dbReference>
<dbReference type="Gene3D" id="3.30.70.270">
    <property type="match status" value="1"/>
</dbReference>
<keyword evidence="3" id="KW-0732">Signal</keyword>
<dbReference type="InterPro" id="IPR015943">
    <property type="entry name" value="WD40/YVTN_repeat-like_dom_sf"/>
</dbReference>
<name>A0A502KM53_9GAMM</name>
<dbReference type="InterPro" id="IPR011123">
    <property type="entry name" value="Y_Y_Y"/>
</dbReference>
<proteinExistence type="predicted"/>
<dbReference type="OrthoDB" id="9772100at2"/>
<dbReference type="InterPro" id="IPR013783">
    <property type="entry name" value="Ig-like_fold"/>
</dbReference>
<evidence type="ECO:0000259" key="4">
    <source>
        <dbReference type="PROSITE" id="PS50887"/>
    </source>
</evidence>
<dbReference type="Gene3D" id="2.60.40.10">
    <property type="entry name" value="Immunoglobulins"/>
    <property type="match status" value="1"/>
</dbReference>
<keyword evidence="2" id="KW-0472">Membrane</keyword>
<organism evidence="5 6">
    <name type="scientific">Litorilituus lipolyticus</name>
    <dbReference type="NCBI Taxonomy" id="2491017"/>
    <lineage>
        <taxon>Bacteria</taxon>
        <taxon>Pseudomonadati</taxon>
        <taxon>Pseudomonadota</taxon>
        <taxon>Gammaproteobacteria</taxon>
        <taxon>Alteromonadales</taxon>
        <taxon>Colwelliaceae</taxon>
        <taxon>Litorilituus</taxon>
    </lineage>
</organism>
<dbReference type="RefSeq" id="WP_140605504.1">
    <property type="nucleotide sequence ID" value="NZ_SAWY01000040.1"/>
</dbReference>
<feature type="transmembrane region" description="Helical" evidence="2">
    <location>
        <begin position="794"/>
        <end position="811"/>
    </location>
</feature>
<keyword evidence="6" id="KW-1185">Reference proteome</keyword>
<dbReference type="InterPro" id="IPR029787">
    <property type="entry name" value="Nucleotide_cyclase"/>
</dbReference>
<dbReference type="Pfam" id="PF07495">
    <property type="entry name" value="Y_Y_Y"/>
    <property type="match status" value="1"/>
</dbReference>
<dbReference type="SUPFAM" id="SSF55073">
    <property type="entry name" value="Nucleotide cyclase"/>
    <property type="match status" value="1"/>
</dbReference>
<dbReference type="SUPFAM" id="SSF63829">
    <property type="entry name" value="Calcium-dependent phosphotriesterase"/>
    <property type="match status" value="3"/>
</dbReference>
<gene>
    <name evidence="5" type="ORF">EPA86_16580</name>
</gene>
<feature type="chain" id="PRO_5021272942" evidence="3">
    <location>
        <begin position="18"/>
        <end position="1051"/>
    </location>
</feature>
<dbReference type="GO" id="GO:0000155">
    <property type="term" value="F:phosphorelay sensor kinase activity"/>
    <property type="evidence" value="ECO:0007669"/>
    <property type="project" value="TreeGrafter"/>
</dbReference>
<dbReference type="Gene3D" id="2.130.10.10">
    <property type="entry name" value="YVTN repeat-like/Quinoprotein amine dehydrogenase"/>
    <property type="match status" value="2"/>
</dbReference>
<dbReference type="InterPro" id="IPR043128">
    <property type="entry name" value="Rev_trsase/Diguanyl_cyclase"/>
</dbReference>
<dbReference type="InterPro" id="IPR000160">
    <property type="entry name" value="GGDEF_dom"/>
</dbReference>
<keyword evidence="2" id="KW-0812">Transmembrane</keyword>
<feature type="signal peptide" evidence="3">
    <location>
        <begin position="1"/>
        <end position="17"/>
    </location>
</feature>
<dbReference type="AlphaFoldDB" id="A0A502KM53"/>
<dbReference type="PROSITE" id="PS50887">
    <property type="entry name" value="GGDEF"/>
    <property type="match status" value="1"/>
</dbReference>
<dbReference type="Pfam" id="PF00990">
    <property type="entry name" value="GGDEF"/>
    <property type="match status" value="1"/>
</dbReference>
<dbReference type="EMBL" id="SAWY01000040">
    <property type="protein sequence ID" value="TPH12556.1"/>
    <property type="molecule type" value="Genomic_DNA"/>
</dbReference>
<dbReference type="SMART" id="SM00267">
    <property type="entry name" value="GGDEF"/>
    <property type="match status" value="1"/>
</dbReference>
<dbReference type="InterPro" id="IPR011110">
    <property type="entry name" value="Reg_prop"/>
</dbReference>
<feature type="domain" description="GGDEF" evidence="4">
    <location>
        <begin position="899"/>
        <end position="1022"/>
    </location>
</feature>
<dbReference type="Pfam" id="PF07494">
    <property type="entry name" value="Reg_prop"/>
    <property type="match status" value="7"/>
</dbReference>
<evidence type="ECO:0000313" key="6">
    <source>
        <dbReference type="Proteomes" id="UP000315303"/>
    </source>
</evidence>
<protein>
    <submittedName>
        <fullName evidence="5">Diguanylate cyclase</fullName>
    </submittedName>
</protein>
<keyword evidence="1" id="KW-0597">Phosphoprotein</keyword>
<accession>A0A502KM53</accession>
<sequence length="1051" mass="120720">MKKIFIFLLLCNQSLFAQEIKLFKRFNVDNPMSYLFVRTLAQDKDGFMWIGSQEGLHRFDGYQYLSFHHDANLASSLSSNVVSSILINKRNELWVGTRGGGLNLYQEKTQDFLHFSTKSKSLPLSNDSVNTLYETSDGKLWVGTDNGVNIIYQNQGKWHVKKIQQEIGQVNSLSHNTVHAITETDSKQVLVGTNGGGVSIFDENGDFLRTLTYQQQGKKLINAQFINALYSDKQGFIWVGTVDHGLIKYNPRDRSHNHYVFNENDSHSLISNTIEDIFQDSSGQIWIATDKGALTYNNLNDNFYRYNHSPTNPYSLSNDFTLTFFEDSNNLMWIGTMTGVNRWDANMTTFKQYSVQTHPQLQNDNITSFAQDNESSIIFSTYSGGIYRLSLADNQVSRMNFNGYFSELRIMTLFQEGHNLWVGTRSSGLFKIDLKSKAIKKYSHKENDQSSISANSITDILKDNNGNVWVSTFHQGLNKLNADGSFTRYTQDKENMELGPSSNHILHLLQGKEGNLWLATYGGGLSQLDLNTLKFTHLRHDEAKVGSISSDLSWFMYQDKEANLWAGTQAAGLNILKQQDIINNRLSFQYLDTKDGMKSRTVYGISQDPNGYLWFSTNKGISRFDTKSRRFKHFGLSHGLIDLDFNHGSIFSSMNETIYFGAGKSFVSVNPSDIDGSRQAPEVRLTNILNLNEPMTFNERLSDISSITFGYKDQVISFEYVGLNYANPESTRYKYRLLGFDQEWVNADKLRRATYTNLPQGNYQLQIIAGNSDDVWSKPYQLNVVMNPAPWNTWWAYLIYVSIIAFIILMYSRLLNRKLLLEQQQKLLLEKQVEEKTQEYLLKNTELEHANKQLEKAATIDKITGVKSRRYLDIYIEQASQLMNNIHQNLLPVQRNILPRLYIIMIKIDQLNNVTNSQLVNLTDLLLYSRNPDDLVIRWSTDTFAIIGYEKENNAAELSTRLTKRLEDIFEKQTTVSMAFSFYPFNREQPVDISWDQVNVIIEMGLNIVQQDSSLSWLGFCEPKEQPFNYMDVLKVNKVNELKQHILIKQG</sequence>
<keyword evidence="2" id="KW-1133">Transmembrane helix</keyword>
<evidence type="ECO:0000256" key="2">
    <source>
        <dbReference type="SAM" id="Phobius"/>
    </source>
</evidence>
<evidence type="ECO:0000256" key="3">
    <source>
        <dbReference type="SAM" id="SignalP"/>
    </source>
</evidence>
<reference evidence="5 6" key="1">
    <citation type="submission" date="2019-01" db="EMBL/GenBank/DDBJ databases">
        <title>Litorilituus lipolytica sp. nov., isolated from intertidal sand of the Yellow Sea in China.</title>
        <authorList>
            <person name="Liu A."/>
        </authorList>
    </citation>
    <scope>NUCLEOTIDE SEQUENCE [LARGE SCALE GENOMIC DNA]</scope>
    <source>
        <strain evidence="5 6">RZ04</strain>
    </source>
</reference>
<dbReference type="Proteomes" id="UP000315303">
    <property type="component" value="Unassembled WGS sequence"/>
</dbReference>
<dbReference type="PANTHER" id="PTHR43547:SF2">
    <property type="entry name" value="HYBRID SIGNAL TRANSDUCTION HISTIDINE KINASE C"/>
    <property type="match status" value="1"/>
</dbReference>
<evidence type="ECO:0000256" key="1">
    <source>
        <dbReference type="ARBA" id="ARBA00022553"/>
    </source>
</evidence>
<evidence type="ECO:0000313" key="5">
    <source>
        <dbReference type="EMBL" id="TPH12556.1"/>
    </source>
</evidence>
<comment type="caution">
    <text evidence="5">The sequence shown here is derived from an EMBL/GenBank/DDBJ whole genome shotgun (WGS) entry which is preliminary data.</text>
</comment>